<dbReference type="EMBL" id="DACQKT010000003">
    <property type="protein sequence ID" value="HAS6677179.1"/>
    <property type="molecule type" value="Genomic_DNA"/>
</dbReference>
<sequence length="181" mass="20588">MKHDMLDILRSVGAKDFRAIETAIKTVKKEKYKPRKEPGDLQIKSVKTNLTEKEYQELVKKQCMAGYSKLSAFTRDVINNAVKVKPIILEASKEFFTETSELSDQIKTIATDIENSKALTRDEIESTLVILAGLLREFQATRHLLVNSFTQEAAYEIAKQHLSEDKLVQALKEFRGSSHDL</sequence>
<dbReference type="Proteomes" id="UP000518904">
    <property type="component" value="Unassembled WGS sequence"/>
</dbReference>
<gene>
    <name evidence="2" type="ORF">HKB16_25310</name>
    <name evidence="1" type="ORF">I7278_10205</name>
</gene>
<dbReference type="Proteomes" id="UP000856022">
    <property type="component" value="Unassembled WGS sequence"/>
</dbReference>
<accession>A0A2R9VUF2</accession>
<evidence type="ECO:0000313" key="3">
    <source>
        <dbReference type="Proteomes" id="UP000518904"/>
    </source>
</evidence>
<reference evidence="2 3" key="3">
    <citation type="submission" date="2020-04" db="EMBL/GenBank/DDBJ databases">
        <title>Whole-genome sequencing of Vibrio spp. from China reveals different genetic environments of blaCTX-M-14 among diverse lineages.</title>
        <authorList>
            <person name="Zheng Z."/>
            <person name="Ye L."/>
            <person name="Chen S."/>
        </authorList>
    </citation>
    <scope>NUCLEOTIDE SEQUENCE [LARGE SCALE GENOMIC DNA]</scope>
    <source>
        <strain evidence="2 3">Vb0551</strain>
    </source>
</reference>
<evidence type="ECO:0000313" key="1">
    <source>
        <dbReference type="EMBL" id="HAS6677179.1"/>
    </source>
</evidence>
<dbReference type="AlphaFoldDB" id="A0A2R9VUF2"/>
<dbReference type="EMBL" id="JABCLB010002390">
    <property type="protein sequence ID" value="NMU86172.1"/>
    <property type="molecule type" value="Genomic_DNA"/>
</dbReference>
<protein>
    <submittedName>
        <fullName evidence="2">Chromosome partitioning protein ParA</fullName>
    </submittedName>
</protein>
<reference evidence="1" key="1">
    <citation type="journal article" date="2018" name="Genome Biol.">
        <title>SKESA: strategic k-mer extension for scrupulous assemblies.</title>
        <authorList>
            <person name="Souvorov A."/>
            <person name="Agarwala R."/>
            <person name="Lipman D.J."/>
        </authorList>
    </citation>
    <scope>NUCLEOTIDE SEQUENCE</scope>
    <source>
        <strain evidence="1">1930</strain>
    </source>
</reference>
<organism evidence="2 3">
    <name type="scientific">Vibrio parahaemolyticus</name>
    <dbReference type="NCBI Taxonomy" id="670"/>
    <lineage>
        <taxon>Bacteria</taxon>
        <taxon>Pseudomonadati</taxon>
        <taxon>Pseudomonadota</taxon>
        <taxon>Gammaproteobacteria</taxon>
        <taxon>Vibrionales</taxon>
        <taxon>Vibrionaceae</taxon>
        <taxon>Vibrio</taxon>
    </lineage>
</organism>
<proteinExistence type="predicted"/>
<comment type="caution">
    <text evidence="2">The sequence shown here is derived from an EMBL/GenBank/DDBJ whole genome shotgun (WGS) entry which is preliminary data.</text>
</comment>
<evidence type="ECO:0000313" key="2">
    <source>
        <dbReference type="EMBL" id="NMU86172.1"/>
    </source>
</evidence>
<name>A0A2R9VUF2_VIBPH</name>
<dbReference type="RefSeq" id="WP_025538535.1">
    <property type="nucleotide sequence ID" value="NZ_CAJDZF010000042.1"/>
</dbReference>
<reference evidence="1" key="2">
    <citation type="submission" date="2019-12" db="EMBL/GenBank/DDBJ databases">
        <authorList>
            <consortium name="NCBI Pathogen Detection Project"/>
        </authorList>
    </citation>
    <scope>NUCLEOTIDE SEQUENCE</scope>
    <source>
        <strain evidence="1">1930</strain>
    </source>
</reference>